<proteinExistence type="predicted"/>
<dbReference type="Proteomes" id="UP000824890">
    <property type="component" value="Unassembled WGS sequence"/>
</dbReference>
<dbReference type="EMBL" id="JAGKQM010000014">
    <property type="protein sequence ID" value="KAH0886321.1"/>
    <property type="molecule type" value="Genomic_DNA"/>
</dbReference>
<reference evidence="1 2" key="1">
    <citation type="submission" date="2021-05" db="EMBL/GenBank/DDBJ databases">
        <title>Genome Assembly of Synthetic Allotetraploid Brassica napus Reveals Homoeologous Exchanges between Subgenomes.</title>
        <authorList>
            <person name="Davis J.T."/>
        </authorList>
    </citation>
    <scope>NUCLEOTIDE SEQUENCE [LARGE SCALE GENOMIC DNA]</scope>
    <source>
        <strain evidence="2">cv. Da-Ae</strain>
        <tissue evidence="1">Seedling</tissue>
    </source>
</reference>
<organism evidence="1 2">
    <name type="scientific">Brassica napus</name>
    <name type="common">Rape</name>
    <dbReference type="NCBI Taxonomy" id="3708"/>
    <lineage>
        <taxon>Eukaryota</taxon>
        <taxon>Viridiplantae</taxon>
        <taxon>Streptophyta</taxon>
        <taxon>Embryophyta</taxon>
        <taxon>Tracheophyta</taxon>
        <taxon>Spermatophyta</taxon>
        <taxon>Magnoliopsida</taxon>
        <taxon>eudicotyledons</taxon>
        <taxon>Gunneridae</taxon>
        <taxon>Pentapetalae</taxon>
        <taxon>rosids</taxon>
        <taxon>malvids</taxon>
        <taxon>Brassicales</taxon>
        <taxon>Brassicaceae</taxon>
        <taxon>Brassiceae</taxon>
        <taxon>Brassica</taxon>
    </lineage>
</organism>
<keyword evidence="2" id="KW-1185">Reference proteome</keyword>
<comment type="caution">
    <text evidence="1">The sequence shown here is derived from an EMBL/GenBank/DDBJ whole genome shotgun (WGS) entry which is preliminary data.</text>
</comment>
<protein>
    <submittedName>
        <fullName evidence="1">Uncharacterized protein</fullName>
    </submittedName>
</protein>
<evidence type="ECO:0000313" key="1">
    <source>
        <dbReference type="EMBL" id="KAH0886321.1"/>
    </source>
</evidence>
<evidence type="ECO:0000313" key="2">
    <source>
        <dbReference type="Proteomes" id="UP000824890"/>
    </source>
</evidence>
<accession>A0ABQ8A1C5</accession>
<sequence>MQDLRGRGCIQVPEEVLMTICTCEQMEEISRNSLSLMRNGFWLCGSKLGYLGRADMRPKIGEAEDCVILEGDDMSKVTQHFVKVTQHFVNVAVSIFGISVVGGTIPSVCRRWFISPSVAINRLVRTHFAMV</sequence>
<name>A0ABQ8A1C5_BRANA</name>
<gene>
    <name evidence="1" type="ORF">HID58_062417</name>
</gene>